<evidence type="ECO:0000256" key="1">
    <source>
        <dbReference type="SAM" id="Coils"/>
    </source>
</evidence>
<keyword evidence="3" id="KW-0812">Transmembrane</keyword>
<evidence type="ECO:0000256" key="2">
    <source>
        <dbReference type="SAM" id="MobiDB-lite"/>
    </source>
</evidence>
<feature type="transmembrane region" description="Helical" evidence="3">
    <location>
        <begin position="148"/>
        <end position="165"/>
    </location>
</feature>
<dbReference type="PROSITE" id="PS51257">
    <property type="entry name" value="PROKAR_LIPOPROTEIN"/>
    <property type="match status" value="1"/>
</dbReference>
<evidence type="ECO:0000313" key="5">
    <source>
        <dbReference type="EMBL" id="TGE08245.1"/>
    </source>
</evidence>
<evidence type="ECO:0000313" key="6">
    <source>
        <dbReference type="Proteomes" id="UP000298337"/>
    </source>
</evidence>
<dbReference type="AlphaFoldDB" id="A0A4Z0P8F4"/>
<organism evidence="5 6">
    <name type="scientific">Hymenobacter fodinae</name>
    <dbReference type="NCBI Taxonomy" id="2510796"/>
    <lineage>
        <taxon>Bacteria</taxon>
        <taxon>Pseudomonadati</taxon>
        <taxon>Bacteroidota</taxon>
        <taxon>Cytophagia</taxon>
        <taxon>Cytophagales</taxon>
        <taxon>Hymenobacteraceae</taxon>
        <taxon>Hymenobacter</taxon>
    </lineage>
</organism>
<dbReference type="EMBL" id="SRLA01000002">
    <property type="protein sequence ID" value="TGE08245.1"/>
    <property type="molecule type" value="Genomic_DNA"/>
</dbReference>
<proteinExistence type="predicted"/>
<feature type="signal peptide" evidence="4">
    <location>
        <begin position="1"/>
        <end position="22"/>
    </location>
</feature>
<feature type="transmembrane region" description="Helical" evidence="3">
    <location>
        <begin position="172"/>
        <end position="192"/>
    </location>
</feature>
<feature type="coiled-coil region" evidence="1">
    <location>
        <begin position="213"/>
        <end position="244"/>
    </location>
</feature>
<feature type="chain" id="PRO_5021238436" evidence="4">
    <location>
        <begin position="23"/>
        <end position="255"/>
    </location>
</feature>
<accession>A0A4Z0P8F4</accession>
<keyword evidence="4" id="KW-0732">Signal</keyword>
<feature type="region of interest" description="Disordered" evidence="2">
    <location>
        <begin position="100"/>
        <end position="141"/>
    </location>
</feature>
<dbReference type="RefSeq" id="WP_135434088.1">
    <property type="nucleotide sequence ID" value="NZ_SRLA01000002.1"/>
</dbReference>
<keyword evidence="3" id="KW-1133">Transmembrane helix</keyword>
<comment type="caution">
    <text evidence="5">The sequence shown here is derived from an EMBL/GenBank/DDBJ whole genome shotgun (WGS) entry which is preliminary data.</text>
</comment>
<keyword evidence="6" id="KW-1185">Reference proteome</keyword>
<evidence type="ECO:0000256" key="4">
    <source>
        <dbReference type="SAM" id="SignalP"/>
    </source>
</evidence>
<evidence type="ECO:0000256" key="3">
    <source>
        <dbReference type="SAM" id="Phobius"/>
    </source>
</evidence>
<name>A0A4Z0P8F4_9BACT</name>
<keyword evidence="3" id="KW-0472">Membrane</keyword>
<gene>
    <name evidence="5" type="ORF">EU556_11015</name>
</gene>
<protein>
    <submittedName>
        <fullName evidence="5">Uncharacterized protein</fullName>
    </submittedName>
</protein>
<dbReference type="Proteomes" id="UP000298337">
    <property type="component" value="Unassembled WGS sequence"/>
</dbReference>
<sequence length="255" mass="28514">MKFLLLLLTCFALLTSCSTSRAIEQLQPTQAQLQSDTSQSSSRPGWLASLFQKKAPAVHVVALPAGAQLQLPKKMRNSSIAVTVQSGQGNIASVRQELEQDTKTKVSGSSSYARDSGTAVSARKSQGVAVGPNATASPQIEQSSSGPWWAHVLFIVLGFVGGFLIHEYAGKWLRSLPFLGALLLLLACSATAQARRYSYKEANRTERITERNRDKYRRVYRRALRQLQRERRRNQQYFRRHKQQHPISFAPFPQL</sequence>
<reference evidence="5 6" key="1">
    <citation type="submission" date="2019-04" db="EMBL/GenBank/DDBJ databases">
        <authorList>
            <person name="Feng G."/>
            <person name="Zhang J."/>
            <person name="Zhu H."/>
        </authorList>
    </citation>
    <scope>NUCLEOTIDE SEQUENCE [LARGE SCALE GENOMIC DNA]</scope>
    <source>
        <strain evidence="5 6">92R-1</strain>
    </source>
</reference>
<keyword evidence="1" id="KW-0175">Coiled coil</keyword>